<dbReference type="CDD" id="cd19166">
    <property type="entry name" value="HemeO-bac"/>
    <property type="match status" value="1"/>
</dbReference>
<dbReference type="InterPro" id="IPR016053">
    <property type="entry name" value="Haem_Oase-like"/>
</dbReference>
<keyword evidence="2" id="KW-1185">Reference proteome</keyword>
<evidence type="ECO:0000313" key="1">
    <source>
        <dbReference type="EMBL" id="MBC3950219.1"/>
    </source>
</evidence>
<dbReference type="RefSeq" id="WP_187521388.1">
    <property type="nucleotide sequence ID" value="NZ_JACONW010000039.1"/>
</dbReference>
<dbReference type="Proteomes" id="UP000651852">
    <property type="component" value="Unassembled WGS sequence"/>
</dbReference>
<accession>A0ABR7AZ91</accession>
<comment type="caution">
    <text evidence="1">The sequence shown here is derived from an EMBL/GenBank/DDBJ whole genome shotgun (WGS) entry which is preliminary data.</text>
</comment>
<gene>
    <name evidence="1" type="ORF">H8S59_10615</name>
</gene>
<protein>
    <submittedName>
        <fullName evidence="1">Biliverdin-producing heme oxygenase</fullName>
    </submittedName>
</protein>
<dbReference type="InterPro" id="IPR016084">
    <property type="entry name" value="Haem_Oase-like_multi-hlx"/>
</dbReference>
<dbReference type="Gene3D" id="1.20.910.10">
    <property type="entry name" value="Heme oxygenase-like"/>
    <property type="match status" value="1"/>
</dbReference>
<dbReference type="Pfam" id="PF01126">
    <property type="entry name" value="Heme_oxygenase"/>
    <property type="match status" value="1"/>
</dbReference>
<sequence length="196" mass="21719">MLVDAPTTPDLPLSKRLKAGSARDHDSVDTLVMQSRPFADNQRYGCFLRLQHRFHGAIHELYHDAELNQLLPGLSELPRFDAVRADMNDIGLPTPIAPAAVKPHSIHAALGWLYCAEGSNLGAAFLFKETQQMGFGAQHGARHLAAHPDGRALHWREFVTLLDGLKLDEAQKAEAIQGAIDAFDFYRSALRECFHS</sequence>
<name>A0ABR7AZ91_9PSED</name>
<reference evidence="1 2" key="1">
    <citation type="submission" date="2020-08" db="EMBL/GenBank/DDBJ databases">
        <title>Putative novel bacterial strains isolated from necrotic wheat leaf tissues caused by Xanthomonas translucens.</title>
        <authorList>
            <person name="Tambong J.T."/>
        </authorList>
    </citation>
    <scope>NUCLEOTIDE SEQUENCE [LARGE SCALE GENOMIC DNA]</scope>
    <source>
        <strain evidence="1 2">DOAB 1069</strain>
    </source>
</reference>
<evidence type="ECO:0000313" key="2">
    <source>
        <dbReference type="Proteomes" id="UP000651852"/>
    </source>
</evidence>
<organism evidence="1 2">
    <name type="scientific">Pseudomonas folii</name>
    <dbReference type="NCBI Taxonomy" id="2762593"/>
    <lineage>
        <taxon>Bacteria</taxon>
        <taxon>Pseudomonadati</taxon>
        <taxon>Pseudomonadota</taxon>
        <taxon>Gammaproteobacteria</taxon>
        <taxon>Pseudomonadales</taxon>
        <taxon>Pseudomonadaceae</taxon>
        <taxon>Pseudomonas</taxon>
    </lineage>
</organism>
<dbReference type="EMBL" id="JACONW010000039">
    <property type="protein sequence ID" value="MBC3950219.1"/>
    <property type="molecule type" value="Genomic_DNA"/>
</dbReference>
<proteinExistence type="predicted"/>
<dbReference type="SUPFAM" id="SSF48613">
    <property type="entry name" value="Heme oxygenase-like"/>
    <property type="match status" value="1"/>
</dbReference>